<dbReference type="SMART" id="SM00343">
    <property type="entry name" value="ZnF_C2HC"/>
    <property type="match status" value="9"/>
</dbReference>
<feature type="domain" description="CCHC-type" evidence="6">
    <location>
        <begin position="153"/>
        <end position="168"/>
    </location>
</feature>
<protein>
    <recommendedName>
        <fullName evidence="6">CCHC-type domain-containing protein</fullName>
    </recommendedName>
</protein>
<evidence type="ECO:0000256" key="5">
    <source>
        <dbReference type="PROSITE-ProRule" id="PRU00047"/>
    </source>
</evidence>
<evidence type="ECO:0000256" key="3">
    <source>
        <dbReference type="ARBA" id="ARBA00022771"/>
    </source>
</evidence>
<dbReference type="PANTHER" id="PTHR47103:SF8">
    <property type="entry name" value="DNA-BINDING PROTEIN"/>
    <property type="match status" value="1"/>
</dbReference>
<feature type="domain" description="CCHC-type" evidence="6">
    <location>
        <begin position="260"/>
        <end position="275"/>
    </location>
</feature>
<feature type="domain" description="CCHC-type" evidence="6">
    <location>
        <begin position="66"/>
        <end position="81"/>
    </location>
</feature>
<dbReference type="AlphaFoldDB" id="A0A388L7W6"/>
<sequence>MMDAQTKLSMSLDDLAASGGRRMQNGVVARRALRRPAPYGIATAFRGASGAAVRPRGPGRLPAELCNNCKRPGHFARECPNQVVCNNCGLSGHLASACTNEPVCRNCKQQGHIAGQCRNEAVCNICGRAGHIARGCLAMDHRDSYGVPRSHLCNNCFKAGHIAVDCPNETACNNCRMPGHLARDCTDSPVCNVCSERGHIARECPRNMTQPMLYRGGMPGGGAVGSFLGNMGPVPPPDVVCHNCKVIGHFAKDCTQLTVCNNCGGRGHLAIECPSELSVRSRRMR</sequence>
<accession>A0A388L7W6</accession>
<evidence type="ECO:0000256" key="1">
    <source>
        <dbReference type="ARBA" id="ARBA00022723"/>
    </source>
</evidence>
<keyword evidence="3 5" id="KW-0863">Zinc-finger</keyword>
<keyword evidence="4" id="KW-0862">Zinc</keyword>
<evidence type="ECO:0000313" key="7">
    <source>
        <dbReference type="EMBL" id="GBG78387.1"/>
    </source>
</evidence>
<dbReference type="PROSITE" id="PS50158">
    <property type="entry name" value="ZF_CCHC"/>
    <property type="match status" value="9"/>
</dbReference>
<feature type="domain" description="CCHC-type" evidence="6">
    <location>
        <begin position="191"/>
        <end position="206"/>
    </location>
</feature>
<dbReference type="Gene3D" id="4.10.60.10">
    <property type="entry name" value="Zinc finger, CCHC-type"/>
    <property type="match status" value="6"/>
</dbReference>
<feature type="domain" description="CCHC-type" evidence="6">
    <location>
        <begin position="85"/>
        <end position="100"/>
    </location>
</feature>
<dbReference type="PANTHER" id="PTHR47103">
    <property type="entry name" value="DNA-BINDING PROTEIN"/>
    <property type="match status" value="1"/>
</dbReference>
<feature type="domain" description="CCHC-type" evidence="6">
    <location>
        <begin position="123"/>
        <end position="136"/>
    </location>
</feature>
<dbReference type="EMBL" id="BFEA01000293">
    <property type="protein sequence ID" value="GBG78387.1"/>
    <property type="molecule type" value="Genomic_DNA"/>
</dbReference>
<dbReference type="SUPFAM" id="SSF57756">
    <property type="entry name" value="Retrovirus zinc finger-like domains"/>
    <property type="match status" value="5"/>
</dbReference>
<evidence type="ECO:0000256" key="4">
    <source>
        <dbReference type="ARBA" id="ARBA00022833"/>
    </source>
</evidence>
<organism evidence="7 8">
    <name type="scientific">Chara braunii</name>
    <name type="common">Braun's stonewort</name>
    <dbReference type="NCBI Taxonomy" id="69332"/>
    <lineage>
        <taxon>Eukaryota</taxon>
        <taxon>Viridiplantae</taxon>
        <taxon>Streptophyta</taxon>
        <taxon>Charophyceae</taxon>
        <taxon>Charales</taxon>
        <taxon>Characeae</taxon>
        <taxon>Chara</taxon>
    </lineage>
</organism>
<dbReference type="InterPro" id="IPR001878">
    <property type="entry name" value="Znf_CCHC"/>
</dbReference>
<evidence type="ECO:0000259" key="6">
    <source>
        <dbReference type="PROSITE" id="PS50158"/>
    </source>
</evidence>
<dbReference type="InterPro" id="IPR036875">
    <property type="entry name" value="Znf_CCHC_sf"/>
</dbReference>
<keyword evidence="8" id="KW-1185">Reference proteome</keyword>
<feature type="domain" description="CCHC-type" evidence="6">
    <location>
        <begin position="172"/>
        <end position="187"/>
    </location>
</feature>
<proteinExistence type="predicted"/>
<comment type="caution">
    <text evidence="7">The sequence shown here is derived from an EMBL/GenBank/DDBJ whole genome shotgun (WGS) entry which is preliminary data.</text>
</comment>
<gene>
    <name evidence="7" type="ORF">CBR_g26415</name>
</gene>
<feature type="domain" description="CCHC-type" evidence="6">
    <location>
        <begin position="104"/>
        <end position="119"/>
    </location>
</feature>
<dbReference type="Pfam" id="PF00098">
    <property type="entry name" value="zf-CCHC"/>
    <property type="match status" value="7"/>
</dbReference>
<reference evidence="7 8" key="1">
    <citation type="journal article" date="2018" name="Cell">
        <title>The Chara Genome: Secondary Complexity and Implications for Plant Terrestrialization.</title>
        <authorList>
            <person name="Nishiyama T."/>
            <person name="Sakayama H."/>
            <person name="Vries J.D."/>
            <person name="Buschmann H."/>
            <person name="Saint-Marcoux D."/>
            <person name="Ullrich K.K."/>
            <person name="Haas F.B."/>
            <person name="Vanderstraeten L."/>
            <person name="Becker D."/>
            <person name="Lang D."/>
            <person name="Vosolsobe S."/>
            <person name="Rombauts S."/>
            <person name="Wilhelmsson P.K.I."/>
            <person name="Janitza P."/>
            <person name="Kern R."/>
            <person name="Heyl A."/>
            <person name="Rumpler F."/>
            <person name="Villalobos L.I.A.C."/>
            <person name="Clay J.M."/>
            <person name="Skokan R."/>
            <person name="Toyoda A."/>
            <person name="Suzuki Y."/>
            <person name="Kagoshima H."/>
            <person name="Schijlen E."/>
            <person name="Tajeshwar N."/>
            <person name="Catarino B."/>
            <person name="Hetherington A.J."/>
            <person name="Saltykova A."/>
            <person name="Bonnot C."/>
            <person name="Breuninger H."/>
            <person name="Symeonidi A."/>
            <person name="Radhakrishnan G.V."/>
            <person name="Van Nieuwerburgh F."/>
            <person name="Deforce D."/>
            <person name="Chang C."/>
            <person name="Karol K.G."/>
            <person name="Hedrich R."/>
            <person name="Ulvskov P."/>
            <person name="Glockner G."/>
            <person name="Delwiche C.F."/>
            <person name="Petrasek J."/>
            <person name="Van de Peer Y."/>
            <person name="Friml J."/>
            <person name="Beilby M."/>
            <person name="Dolan L."/>
            <person name="Kohara Y."/>
            <person name="Sugano S."/>
            <person name="Fujiyama A."/>
            <person name="Delaux P.-M."/>
            <person name="Quint M."/>
            <person name="TheiBen G."/>
            <person name="Hagemann M."/>
            <person name="Harholt J."/>
            <person name="Dunand C."/>
            <person name="Zachgo S."/>
            <person name="Langdale J."/>
            <person name="Maumus F."/>
            <person name="Straeten D.V.D."/>
            <person name="Gould S.B."/>
            <person name="Rensing S.A."/>
        </authorList>
    </citation>
    <scope>NUCLEOTIDE SEQUENCE [LARGE SCALE GENOMIC DNA]</scope>
    <source>
        <strain evidence="7 8">S276</strain>
    </source>
</reference>
<feature type="domain" description="CCHC-type" evidence="6">
    <location>
        <begin position="241"/>
        <end position="256"/>
    </location>
</feature>
<keyword evidence="2" id="KW-0677">Repeat</keyword>
<dbReference type="OrthoDB" id="3863715at2759"/>
<dbReference type="OMA" id="HHHYPLR"/>
<dbReference type="GO" id="GO:0008270">
    <property type="term" value="F:zinc ion binding"/>
    <property type="evidence" value="ECO:0007669"/>
    <property type="project" value="UniProtKB-KW"/>
</dbReference>
<name>A0A388L7W6_CHABU</name>
<dbReference type="STRING" id="69332.A0A388L7W6"/>
<evidence type="ECO:0000313" key="8">
    <source>
        <dbReference type="Proteomes" id="UP000265515"/>
    </source>
</evidence>
<dbReference type="Proteomes" id="UP000265515">
    <property type="component" value="Unassembled WGS sequence"/>
</dbReference>
<evidence type="ECO:0000256" key="2">
    <source>
        <dbReference type="ARBA" id="ARBA00022737"/>
    </source>
</evidence>
<keyword evidence="1" id="KW-0479">Metal-binding</keyword>
<dbReference type="GO" id="GO:0003676">
    <property type="term" value="F:nucleic acid binding"/>
    <property type="evidence" value="ECO:0007669"/>
    <property type="project" value="InterPro"/>
</dbReference>
<dbReference type="Gramene" id="GBG78387">
    <property type="protein sequence ID" value="GBG78387"/>
    <property type="gene ID" value="CBR_g26415"/>
</dbReference>